<evidence type="ECO:0000256" key="2">
    <source>
        <dbReference type="ARBA" id="ARBA00035010"/>
    </source>
</evidence>
<name>A0AA95K5A6_9GAMM</name>
<keyword evidence="3" id="KW-1133">Transmembrane helix</keyword>
<dbReference type="Pfam" id="PF06597">
    <property type="entry name" value="Clostridium_P47"/>
    <property type="match status" value="1"/>
</dbReference>
<keyword evidence="3" id="KW-0812">Transmembrane</keyword>
<proteinExistence type="inferred from homology"/>
<feature type="domain" description="Protein OrfX2/OrfX3/P47" evidence="4">
    <location>
        <begin position="6"/>
        <end position="423"/>
    </location>
</feature>
<reference evidence="5" key="1">
    <citation type="submission" date="2023-04" db="EMBL/GenBank/DDBJ databases">
        <title>Genome dynamics across the evolutionary transition to endosymbiosis.</title>
        <authorList>
            <person name="Siozios S."/>
            <person name="Nadal-Jimenez P."/>
            <person name="Azagi T."/>
            <person name="Sprong H."/>
            <person name="Frost C.L."/>
            <person name="Parratt S.R."/>
            <person name="Taylor G."/>
            <person name="Brettell L."/>
            <person name="Lew K.C."/>
            <person name="Croft L."/>
            <person name="King K.C."/>
            <person name="Brockhurst M.A."/>
            <person name="Hypsa V."/>
            <person name="Novakova E."/>
            <person name="Darby A.C."/>
            <person name="Hurst G.D.D."/>
        </authorList>
    </citation>
    <scope>NUCLEOTIDE SEQUENCE</scope>
    <source>
        <strain evidence="5">APv</strain>
    </source>
</reference>
<evidence type="ECO:0000256" key="1">
    <source>
        <dbReference type="ARBA" id="ARBA00023026"/>
    </source>
</evidence>
<keyword evidence="3" id="KW-0472">Membrane</keyword>
<protein>
    <submittedName>
        <fullName evidence="5">TULIP family P47-like protein</fullName>
    </submittedName>
</protein>
<dbReference type="Proteomes" id="UP001177595">
    <property type="component" value="Chromosome"/>
</dbReference>
<evidence type="ECO:0000313" key="6">
    <source>
        <dbReference type="Proteomes" id="UP001177595"/>
    </source>
</evidence>
<gene>
    <name evidence="5" type="ORF">QE210_09710</name>
</gene>
<comment type="similarity">
    <text evidence="2">Belongs to the TULIP P47 family.</text>
</comment>
<evidence type="ECO:0000313" key="5">
    <source>
        <dbReference type="EMBL" id="WGM00172.1"/>
    </source>
</evidence>
<dbReference type="InterPro" id="IPR010567">
    <property type="entry name" value="OrfX2/OrfX3/P47"/>
</dbReference>
<dbReference type="EMBL" id="CP123504">
    <property type="protein sequence ID" value="WGM00172.1"/>
    <property type="molecule type" value="Genomic_DNA"/>
</dbReference>
<evidence type="ECO:0000259" key="4">
    <source>
        <dbReference type="Pfam" id="PF06597"/>
    </source>
</evidence>
<dbReference type="RefSeq" id="WP_280623774.1">
    <property type="nucleotide sequence ID" value="NZ_CP123504.1"/>
</dbReference>
<accession>A0AA95K5A6</accession>
<organism evidence="5 6">
    <name type="scientific">Arsenophonus nasoniae</name>
    <name type="common">son-killer infecting Nasonia vitripennis</name>
    <dbReference type="NCBI Taxonomy" id="638"/>
    <lineage>
        <taxon>Bacteria</taxon>
        <taxon>Pseudomonadati</taxon>
        <taxon>Pseudomonadota</taxon>
        <taxon>Gammaproteobacteria</taxon>
        <taxon>Enterobacterales</taxon>
        <taxon>Morganellaceae</taxon>
        <taxon>Arsenophonus</taxon>
    </lineage>
</organism>
<sequence length="540" mass="59387">MPSVSTIGWDVVSVTDINTLSKIVSENHPYPDKFAEAYKIIGQQLKIAGQWGEWRIANEANGKNVYMQCLIQNGSATIFDQNYSLNANEELSSITIQILLAGLEALPEKWLSPDDDTSSVTEETQCFELVINNQEAIVIIESNFTNPELYSEEVGLASPIEMTLKRWFNNNIDQFKQIFSVLLLGLRANKGDFQWLKPSAYSYSANSSIDKKTAAFGALTLIDGKTDIGHLQQTVDIAALQLVKPFGANAALSVSKAMFVKHILLPAAIAIVKSSTAADFDISESGLSLTNNREMLWQEFDGPNGEKMSPMLPKESFNLTLQSDYIHISIVGAHYRPRAGMTLYMNLEQNFKYKVEKNKQGEPVFVPDNEGLGDGTLSCTVVLDDWLKWYELVMSIITLIASVLALGTWFAGGLAKAARATVEGVETTRTATFSFRFFKSISNTRILAPIAARIARGVASHPTIFNTIKIASNVTAATTGIAWGSILLSDAIYKQIYDDVPAFRQFASNITSAVKWPEIDNIELKSATLADSFVIGLNLT</sequence>
<feature type="transmembrane region" description="Helical" evidence="3">
    <location>
        <begin position="389"/>
        <end position="411"/>
    </location>
</feature>
<dbReference type="AlphaFoldDB" id="A0AA95K5A6"/>
<keyword evidence="1" id="KW-0843">Virulence</keyword>
<evidence type="ECO:0000256" key="3">
    <source>
        <dbReference type="SAM" id="Phobius"/>
    </source>
</evidence>